<evidence type="ECO:0000313" key="2">
    <source>
        <dbReference type="EMBL" id="TXR52541.1"/>
    </source>
</evidence>
<dbReference type="AlphaFoldDB" id="A0A5C8Z5Y1"/>
<keyword evidence="1" id="KW-0472">Membrane</keyword>
<organism evidence="2 3">
    <name type="scientific">Quadrisphaera setariae</name>
    <dbReference type="NCBI Taxonomy" id="2593304"/>
    <lineage>
        <taxon>Bacteria</taxon>
        <taxon>Bacillati</taxon>
        <taxon>Actinomycetota</taxon>
        <taxon>Actinomycetes</taxon>
        <taxon>Kineosporiales</taxon>
        <taxon>Kineosporiaceae</taxon>
        <taxon>Quadrisphaera</taxon>
    </lineage>
</organism>
<name>A0A5C8Z5Y1_9ACTN</name>
<dbReference type="Proteomes" id="UP000321234">
    <property type="component" value="Unassembled WGS sequence"/>
</dbReference>
<comment type="caution">
    <text evidence="2">The sequence shown here is derived from an EMBL/GenBank/DDBJ whole genome shotgun (WGS) entry which is preliminary data.</text>
</comment>
<feature type="transmembrane region" description="Helical" evidence="1">
    <location>
        <begin position="173"/>
        <end position="195"/>
    </location>
</feature>
<feature type="transmembrane region" description="Helical" evidence="1">
    <location>
        <begin position="150"/>
        <end position="166"/>
    </location>
</feature>
<evidence type="ECO:0000256" key="1">
    <source>
        <dbReference type="SAM" id="Phobius"/>
    </source>
</evidence>
<evidence type="ECO:0000313" key="3">
    <source>
        <dbReference type="Proteomes" id="UP000321234"/>
    </source>
</evidence>
<feature type="transmembrane region" description="Helical" evidence="1">
    <location>
        <begin position="201"/>
        <end position="217"/>
    </location>
</feature>
<dbReference type="RefSeq" id="WP_147927971.1">
    <property type="nucleotide sequence ID" value="NZ_VKAC01000013.1"/>
</dbReference>
<reference evidence="2 3" key="1">
    <citation type="submission" date="2019-07" db="EMBL/GenBank/DDBJ databases">
        <title>Quadrisphaera sp. strain DD2A genome sequencing and assembly.</title>
        <authorList>
            <person name="Kim I."/>
        </authorList>
    </citation>
    <scope>NUCLEOTIDE SEQUENCE [LARGE SCALE GENOMIC DNA]</scope>
    <source>
        <strain evidence="2 3">DD2A</strain>
    </source>
</reference>
<feature type="transmembrane region" description="Helical" evidence="1">
    <location>
        <begin position="111"/>
        <end position="130"/>
    </location>
</feature>
<keyword evidence="1" id="KW-1133">Transmembrane helix</keyword>
<sequence length="353" mass="37072">MPSSASAAAPPPPLERSYRRLLRVLPRGYRERWEDDVVAVLLDTEQEAAARAVVSEGPQRQDEERELVLLQRPRLREVVGVLGLAVRLHLAAPSTPGASARSRAVGDAARLTALLGLLPAAYGVVDLALLPWQSRQPGWSQLTPADGVEWVAGCLAALLTWTLLVAGHRRTAVGVAVAGMVVPWLISGAQLSPWALQPRELVVWLVLLVPLLSVAAWHRDAPAPSPRWWWALPAAVAVVFGLWGLETAHATGASFAADPLVAGAALAAGWRRPHSGWLGAAGLLGLVALVWGVVTLGYLAGTPLGEGMAAATVLAAVTTAASGLVVLLAVVRLRVLARAGRLVEHAEVGPEAC</sequence>
<dbReference type="EMBL" id="VKAC01000013">
    <property type="protein sequence ID" value="TXR52541.1"/>
    <property type="molecule type" value="Genomic_DNA"/>
</dbReference>
<feature type="transmembrane region" description="Helical" evidence="1">
    <location>
        <begin position="307"/>
        <end position="331"/>
    </location>
</feature>
<feature type="transmembrane region" description="Helical" evidence="1">
    <location>
        <begin position="277"/>
        <end position="301"/>
    </location>
</feature>
<keyword evidence="1" id="KW-0812">Transmembrane</keyword>
<feature type="transmembrane region" description="Helical" evidence="1">
    <location>
        <begin position="229"/>
        <end position="245"/>
    </location>
</feature>
<feature type="transmembrane region" description="Helical" evidence="1">
    <location>
        <begin position="251"/>
        <end position="270"/>
    </location>
</feature>
<protein>
    <submittedName>
        <fullName evidence="2">Uncharacterized protein</fullName>
    </submittedName>
</protein>
<gene>
    <name evidence="2" type="ORF">FMM08_19005</name>
</gene>
<keyword evidence="3" id="KW-1185">Reference proteome</keyword>
<accession>A0A5C8Z5Y1</accession>
<proteinExistence type="predicted"/>
<dbReference type="OrthoDB" id="5198790at2"/>